<dbReference type="AlphaFoldDB" id="A0A4S4BYE8"/>
<dbReference type="InterPro" id="IPR037522">
    <property type="entry name" value="HD_GYP_dom"/>
</dbReference>
<accession>A0A4S4BYE8</accession>
<evidence type="ECO:0000313" key="3">
    <source>
        <dbReference type="Proteomes" id="UP000310636"/>
    </source>
</evidence>
<dbReference type="CDD" id="cd00077">
    <property type="entry name" value="HDc"/>
    <property type="match status" value="1"/>
</dbReference>
<dbReference type="Proteomes" id="UP000310636">
    <property type="component" value="Unassembled WGS sequence"/>
</dbReference>
<dbReference type="SMART" id="SM00471">
    <property type="entry name" value="HDc"/>
    <property type="match status" value="1"/>
</dbReference>
<dbReference type="Gene3D" id="1.10.3210.10">
    <property type="entry name" value="Hypothetical protein af1432"/>
    <property type="match status" value="1"/>
</dbReference>
<dbReference type="PANTHER" id="PTHR43155">
    <property type="entry name" value="CYCLIC DI-GMP PHOSPHODIESTERASE PA4108-RELATED"/>
    <property type="match status" value="1"/>
</dbReference>
<comment type="caution">
    <text evidence="2">The sequence shown here is derived from an EMBL/GenBank/DDBJ whole genome shotgun (WGS) entry which is preliminary data.</text>
</comment>
<gene>
    <name evidence="2" type="ORF">E6C55_10380</name>
</gene>
<name>A0A4S4BYE8_9BACL</name>
<dbReference type="SUPFAM" id="SSF109604">
    <property type="entry name" value="HD-domain/PDEase-like"/>
    <property type="match status" value="1"/>
</dbReference>
<feature type="domain" description="HD-GYP" evidence="1">
    <location>
        <begin position="43"/>
        <end position="238"/>
    </location>
</feature>
<evidence type="ECO:0000259" key="1">
    <source>
        <dbReference type="PROSITE" id="PS51832"/>
    </source>
</evidence>
<dbReference type="InterPro" id="IPR003607">
    <property type="entry name" value="HD/PDEase_dom"/>
</dbReference>
<dbReference type="OrthoDB" id="9759601at2"/>
<keyword evidence="3" id="KW-1185">Reference proteome</keyword>
<dbReference type="PANTHER" id="PTHR43155:SF2">
    <property type="entry name" value="CYCLIC DI-GMP PHOSPHODIESTERASE PA4108"/>
    <property type="match status" value="1"/>
</dbReference>
<protein>
    <submittedName>
        <fullName evidence="2">HD domain-containing protein</fullName>
    </submittedName>
</protein>
<dbReference type="Pfam" id="PF13487">
    <property type="entry name" value="HD_5"/>
    <property type="match status" value="1"/>
</dbReference>
<dbReference type="EMBL" id="SSOB01000011">
    <property type="protein sequence ID" value="THF80285.1"/>
    <property type="molecule type" value="Genomic_DNA"/>
</dbReference>
<dbReference type="PROSITE" id="PS51832">
    <property type="entry name" value="HD_GYP"/>
    <property type="match status" value="1"/>
</dbReference>
<organism evidence="2 3">
    <name type="scientific">Cohnella fermenti</name>
    <dbReference type="NCBI Taxonomy" id="2565925"/>
    <lineage>
        <taxon>Bacteria</taxon>
        <taxon>Bacillati</taxon>
        <taxon>Bacillota</taxon>
        <taxon>Bacilli</taxon>
        <taxon>Bacillales</taxon>
        <taxon>Paenibacillaceae</taxon>
        <taxon>Cohnella</taxon>
    </lineage>
</organism>
<sequence length="238" mass="26453">MSRSSTVPTRIRPASLSASNNQYCSTLGHCASPIVLETRIGSDLALKASLLAGLRTLGRQLDSITFSHCLRVGLLAQAASVHLRMSDEDRSKFALACCFHDIGKLRIPSSILMKNSSLEPFEARQLRDHPIYGLEYTAQLGWNDSRMLETIRSHHERWDGSGYPDGLSGEGIPAWARLCAVIDAYDAMVQPRSYNCVKSIPEAMEELDLQRNAHFDSACIDLFFRIPRSTIESIHCIS</sequence>
<proteinExistence type="predicted"/>
<reference evidence="2 3" key="1">
    <citation type="submission" date="2019-04" db="EMBL/GenBank/DDBJ databases">
        <title>Cohnella sp. nov. isolated from preserved vegetables.</title>
        <authorList>
            <person name="Lin S.-Y."/>
            <person name="Hung M.-H."/>
            <person name="Young C.-C."/>
        </authorList>
    </citation>
    <scope>NUCLEOTIDE SEQUENCE [LARGE SCALE GENOMIC DNA]</scope>
    <source>
        <strain evidence="2 3">CC-MHH1044</strain>
    </source>
</reference>
<evidence type="ECO:0000313" key="2">
    <source>
        <dbReference type="EMBL" id="THF80285.1"/>
    </source>
</evidence>